<dbReference type="Proteomes" id="UP000009046">
    <property type="component" value="Unassembled WGS sequence"/>
</dbReference>
<dbReference type="EnsemblMetazoa" id="PHUM351590-RA">
    <property type="protein sequence ID" value="PHUM351590-PA"/>
    <property type="gene ID" value="PHUM351590"/>
</dbReference>
<dbReference type="HOGENOM" id="CLU_020336_8_2_1"/>
<dbReference type="EMBL" id="DS235354">
    <property type="protein sequence ID" value="EEB15148.1"/>
    <property type="molecule type" value="Genomic_DNA"/>
</dbReference>
<reference evidence="5" key="3">
    <citation type="submission" date="2020-05" db="UniProtKB">
        <authorList>
            <consortium name="EnsemblMetazoa"/>
        </authorList>
    </citation>
    <scope>IDENTIFICATION</scope>
    <source>
        <strain evidence="5">USDA</strain>
    </source>
</reference>
<accession>E0VP42</accession>
<dbReference type="Gene3D" id="3.40.50.1820">
    <property type="entry name" value="alpha/beta hydrolase"/>
    <property type="match status" value="1"/>
</dbReference>
<dbReference type="ESTHER" id="pedhc-e0vp42">
    <property type="family name" value="SERHL"/>
</dbReference>
<evidence type="ECO:0000256" key="2">
    <source>
        <dbReference type="ARBA" id="ARBA00022801"/>
    </source>
</evidence>
<dbReference type="OMA" id="CDPWHKV"/>
<dbReference type="AlphaFoldDB" id="E0VP42"/>
<reference evidence="4" key="1">
    <citation type="submission" date="2007-04" db="EMBL/GenBank/DDBJ databases">
        <title>Annotation of Pediculus humanus corporis strain USDA.</title>
        <authorList>
            <person name="Kirkness E."/>
            <person name="Hannick L."/>
            <person name="Hass B."/>
            <person name="Bruggner R."/>
            <person name="Lawson D."/>
            <person name="Bidwell S."/>
            <person name="Joardar V."/>
            <person name="Caler E."/>
            <person name="Walenz B."/>
            <person name="Inman J."/>
            <person name="Schobel S."/>
            <person name="Galinsky K."/>
            <person name="Amedeo P."/>
            <person name="Strausberg R."/>
        </authorList>
    </citation>
    <scope>NUCLEOTIDE SEQUENCE</scope>
    <source>
        <strain evidence="4">USDA</strain>
    </source>
</reference>
<dbReference type="VEuPathDB" id="VectorBase:PHUM351590"/>
<dbReference type="InParanoid" id="E0VP42"/>
<keyword evidence="2 4" id="KW-0378">Hydrolase</keyword>
<dbReference type="Pfam" id="PF00561">
    <property type="entry name" value="Abhydrolase_1"/>
    <property type="match status" value="1"/>
</dbReference>
<dbReference type="PANTHER" id="PTHR43798">
    <property type="entry name" value="MONOACYLGLYCEROL LIPASE"/>
    <property type="match status" value="1"/>
</dbReference>
<gene>
    <name evidence="5" type="primary">8231973</name>
    <name evidence="4" type="ORF">Phum_PHUM351590</name>
</gene>
<dbReference type="GeneID" id="8231973"/>
<dbReference type="PANTHER" id="PTHR43798:SF14">
    <property type="entry name" value="SERINE HYDROLASE-LIKE PROTEIN DDB_G0286239"/>
    <property type="match status" value="1"/>
</dbReference>
<dbReference type="RefSeq" id="XP_002427886.1">
    <property type="nucleotide sequence ID" value="XM_002427841.1"/>
</dbReference>
<name>E0VP42_PEDHC</name>
<evidence type="ECO:0000259" key="3">
    <source>
        <dbReference type="Pfam" id="PF00561"/>
    </source>
</evidence>
<dbReference type="InterPro" id="IPR050266">
    <property type="entry name" value="AB_hydrolase_sf"/>
</dbReference>
<keyword evidence="6" id="KW-1185">Reference proteome</keyword>
<evidence type="ECO:0000313" key="5">
    <source>
        <dbReference type="EnsemblMetazoa" id="PHUM351590-PA"/>
    </source>
</evidence>
<dbReference type="InterPro" id="IPR029058">
    <property type="entry name" value="AB_hydrolase_fold"/>
</dbReference>
<dbReference type="InterPro" id="IPR000073">
    <property type="entry name" value="AB_hydrolase_1"/>
</dbReference>
<dbReference type="eggNOG" id="KOG1454">
    <property type="taxonomic scope" value="Eukaryota"/>
</dbReference>
<feature type="domain" description="AB hydrolase-1" evidence="3">
    <location>
        <begin position="58"/>
        <end position="166"/>
    </location>
</feature>
<dbReference type="GO" id="GO:0016787">
    <property type="term" value="F:hydrolase activity"/>
    <property type="evidence" value="ECO:0007669"/>
    <property type="project" value="UniProtKB-KW"/>
</dbReference>
<dbReference type="CTD" id="8231973"/>
<dbReference type="EMBL" id="AAZO01004086">
    <property type="status" value="NOT_ANNOTATED_CDS"/>
    <property type="molecule type" value="Genomic_DNA"/>
</dbReference>
<dbReference type="OrthoDB" id="6431331at2759"/>
<proteinExistence type="inferred from homology"/>
<sequence>MNFRFFPHIRINFFYTHYEIFPRGKKNVKKDFLVEEKIIPVPWGIISVKCWNTSNHHPVLIVHGLCENSGAFDRLIPLLSNNFYYVAVDLPGHGMSSHFPRGIPLDFMFFVFQIQRIVSHFQWKRLTLLGHSFGAHLLEFYAATYTDKVEKLILIDAISPTPVASEAILIFYRNQGENIIKSEENKEHTTFYSYDEALAQVAEKRMSKLKPEAAKFLLKRCLKKNGEKYSFTTDSRIKSEIKPAMTAEIIIDQIKQIKCPVLLILANNSEQFSLLNSSGFFSSALEILKRNNSSSRVIRIVGNHCVHNNQPEIIAPIICNFLSEIKSKY</sequence>
<dbReference type="STRING" id="121224.E0VP42"/>
<protein>
    <submittedName>
        <fullName evidence="4 5">Valacyclovir hydrolase, putative</fullName>
    </submittedName>
</protein>
<reference evidence="4" key="2">
    <citation type="submission" date="2007-04" db="EMBL/GenBank/DDBJ databases">
        <title>The genome of the human body louse.</title>
        <authorList>
            <consortium name="The Human Body Louse Genome Consortium"/>
            <person name="Kirkness E."/>
            <person name="Walenz B."/>
            <person name="Hass B."/>
            <person name="Bruggner R."/>
            <person name="Strausberg R."/>
        </authorList>
    </citation>
    <scope>NUCLEOTIDE SEQUENCE</scope>
    <source>
        <strain evidence="4">USDA</strain>
    </source>
</reference>
<organism>
    <name type="scientific">Pediculus humanus subsp. corporis</name>
    <name type="common">Body louse</name>
    <dbReference type="NCBI Taxonomy" id="121224"/>
    <lineage>
        <taxon>Eukaryota</taxon>
        <taxon>Metazoa</taxon>
        <taxon>Ecdysozoa</taxon>
        <taxon>Arthropoda</taxon>
        <taxon>Hexapoda</taxon>
        <taxon>Insecta</taxon>
        <taxon>Pterygota</taxon>
        <taxon>Neoptera</taxon>
        <taxon>Paraneoptera</taxon>
        <taxon>Psocodea</taxon>
        <taxon>Troctomorpha</taxon>
        <taxon>Phthiraptera</taxon>
        <taxon>Anoplura</taxon>
        <taxon>Pediculidae</taxon>
        <taxon>Pediculus</taxon>
    </lineage>
</organism>
<evidence type="ECO:0000313" key="4">
    <source>
        <dbReference type="EMBL" id="EEB15148.1"/>
    </source>
</evidence>
<comment type="similarity">
    <text evidence="1">Belongs to the AB hydrolase superfamily.</text>
</comment>
<dbReference type="KEGG" id="phu:Phum_PHUM351590"/>
<dbReference type="GO" id="GO:0016020">
    <property type="term" value="C:membrane"/>
    <property type="evidence" value="ECO:0007669"/>
    <property type="project" value="TreeGrafter"/>
</dbReference>
<dbReference type="PRINTS" id="PR00111">
    <property type="entry name" value="ABHYDROLASE"/>
</dbReference>
<evidence type="ECO:0000256" key="1">
    <source>
        <dbReference type="ARBA" id="ARBA00008645"/>
    </source>
</evidence>
<dbReference type="SUPFAM" id="SSF53474">
    <property type="entry name" value="alpha/beta-Hydrolases"/>
    <property type="match status" value="1"/>
</dbReference>
<evidence type="ECO:0000313" key="6">
    <source>
        <dbReference type="Proteomes" id="UP000009046"/>
    </source>
</evidence>